<dbReference type="InterPro" id="IPR055247">
    <property type="entry name" value="InsJ-like_HTH"/>
</dbReference>
<dbReference type="Pfam" id="PF13518">
    <property type="entry name" value="HTH_28"/>
    <property type="match status" value="1"/>
</dbReference>
<evidence type="ECO:0000256" key="1">
    <source>
        <dbReference type="ARBA" id="ARBA00038232"/>
    </source>
</evidence>
<dbReference type="PANTHER" id="PTHR33795:SF1">
    <property type="entry name" value="INSERTION ELEMENT IS150 PROTEIN INSJ"/>
    <property type="match status" value="1"/>
</dbReference>
<sequence>MGRKFSVSYEERIDAIEKYLRHENSLTHLAKQLKVSYWAVKRWLITYQSLGPEGLIETSKNMHYSPTLKEAAVMDYLAGTGSYRNLCKKYGIKSTCQLQDWVSKYNGHEELKSSGTGGAPIMTKGRKTTYEERVEIVKYCIEQQNNYAKTAQKHQVSYQQVYSWTTKYETNGVQALQDKRGKRKTLDVMSEIEKLKAENKLLEAKNKRQQMEIDFLKKLEKIERRRF</sequence>
<dbReference type="GO" id="GO:0043565">
    <property type="term" value="F:sequence-specific DNA binding"/>
    <property type="evidence" value="ECO:0007669"/>
    <property type="project" value="InterPro"/>
</dbReference>
<dbReference type="InterPro" id="IPR010921">
    <property type="entry name" value="Trp_repressor/repl_initiator"/>
</dbReference>
<reference evidence="4 5" key="1">
    <citation type="submission" date="2018-06" db="EMBL/GenBank/DDBJ databases">
        <authorList>
            <person name="Strepis N."/>
        </authorList>
    </citation>
    <scope>NUCLEOTIDE SEQUENCE [LARGE SCALE GENOMIC DNA]</scope>
    <source>
        <strain evidence="4">LUCI</strain>
    </source>
</reference>
<comment type="similarity">
    <text evidence="1">Belongs to the IS150/IS1296 orfA family.</text>
</comment>
<proteinExistence type="inferred from homology"/>
<gene>
    <name evidence="4" type="ORF">LUCI_0004</name>
</gene>
<dbReference type="Gene3D" id="1.10.10.10">
    <property type="entry name" value="Winged helix-like DNA-binding domain superfamily/Winged helix DNA-binding domain"/>
    <property type="match status" value="1"/>
</dbReference>
<evidence type="ECO:0000259" key="3">
    <source>
        <dbReference type="Pfam" id="PF13518"/>
    </source>
</evidence>
<feature type="domain" description="Insertion element IS150 protein InsJ-like helix-turn-helix" evidence="3">
    <location>
        <begin position="132"/>
        <end position="184"/>
    </location>
</feature>
<protein>
    <submittedName>
        <fullName evidence="4">Trp repressor/replication initiator</fullName>
    </submittedName>
</protein>
<name>A0A498R0I0_9FIRM</name>
<dbReference type="SUPFAM" id="SSF48295">
    <property type="entry name" value="TrpR-like"/>
    <property type="match status" value="2"/>
</dbReference>
<accession>A0A498R0I0</accession>
<dbReference type="InterPro" id="IPR052057">
    <property type="entry name" value="IS150/IS1296_orfA-like"/>
</dbReference>
<dbReference type="Proteomes" id="UP000277811">
    <property type="component" value="Unassembled WGS sequence"/>
</dbReference>
<dbReference type="InterPro" id="IPR036388">
    <property type="entry name" value="WH-like_DNA-bd_sf"/>
</dbReference>
<organism evidence="4 5">
    <name type="scientific">Lucifera butyrica</name>
    <dbReference type="NCBI Taxonomy" id="1351585"/>
    <lineage>
        <taxon>Bacteria</taxon>
        <taxon>Bacillati</taxon>
        <taxon>Bacillota</taxon>
        <taxon>Negativicutes</taxon>
        <taxon>Veillonellales</taxon>
        <taxon>Veillonellaceae</taxon>
        <taxon>Lucifera</taxon>
    </lineage>
</organism>
<evidence type="ECO:0000313" key="5">
    <source>
        <dbReference type="Proteomes" id="UP000277811"/>
    </source>
</evidence>
<dbReference type="EMBL" id="UPPP01000002">
    <property type="protein sequence ID" value="VBB04801.1"/>
    <property type="molecule type" value="Genomic_DNA"/>
</dbReference>
<keyword evidence="2" id="KW-0175">Coiled coil</keyword>
<dbReference type="AlphaFoldDB" id="A0A498R0I0"/>
<dbReference type="OrthoDB" id="1663931at2"/>
<evidence type="ECO:0000256" key="2">
    <source>
        <dbReference type="SAM" id="Coils"/>
    </source>
</evidence>
<feature type="coiled-coil region" evidence="2">
    <location>
        <begin position="185"/>
        <end position="219"/>
    </location>
</feature>
<keyword evidence="5" id="KW-1185">Reference proteome</keyword>
<evidence type="ECO:0000313" key="4">
    <source>
        <dbReference type="EMBL" id="VBB04801.1"/>
    </source>
</evidence>
<dbReference type="RefSeq" id="WP_122625858.1">
    <property type="nucleotide sequence ID" value="NZ_UPPP01000002.1"/>
</dbReference>
<dbReference type="PANTHER" id="PTHR33795">
    <property type="entry name" value="INSERTION ELEMENT IS150 PROTEIN INSJ"/>
    <property type="match status" value="1"/>
</dbReference>